<keyword evidence="13" id="KW-1185">Reference proteome</keyword>
<evidence type="ECO:0000256" key="3">
    <source>
        <dbReference type="ARBA" id="ARBA00011048"/>
    </source>
</evidence>
<evidence type="ECO:0000256" key="4">
    <source>
        <dbReference type="ARBA" id="ARBA00022630"/>
    </source>
</evidence>
<evidence type="ECO:0000259" key="10">
    <source>
        <dbReference type="Pfam" id="PF00724"/>
    </source>
</evidence>
<dbReference type="Gene3D" id="3.50.50.60">
    <property type="entry name" value="FAD/NAD(P)-binding domain"/>
    <property type="match status" value="1"/>
</dbReference>
<keyword evidence="8" id="KW-0408">Iron</keyword>
<evidence type="ECO:0000256" key="7">
    <source>
        <dbReference type="ARBA" id="ARBA00023002"/>
    </source>
</evidence>
<evidence type="ECO:0000259" key="11">
    <source>
        <dbReference type="Pfam" id="PF07992"/>
    </source>
</evidence>
<feature type="domain" description="FAD/NAD(P)-binding" evidence="11">
    <location>
        <begin position="379"/>
        <end position="498"/>
    </location>
</feature>
<dbReference type="InterPro" id="IPR001155">
    <property type="entry name" value="OxRdtase_FMN_N"/>
</dbReference>
<dbReference type="Gene3D" id="3.20.20.70">
    <property type="entry name" value="Aldolase class I"/>
    <property type="match status" value="1"/>
</dbReference>
<proteinExistence type="inferred from homology"/>
<dbReference type="CDD" id="cd04734">
    <property type="entry name" value="OYE_like_3_FMN"/>
    <property type="match status" value="1"/>
</dbReference>
<evidence type="ECO:0000256" key="9">
    <source>
        <dbReference type="ARBA" id="ARBA00023014"/>
    </source>
</evidence>
<evidence type="ECO:0000256" key="8">
    <source>
        <dbReference type="ARBA" id="ARBA00023004"/>
    </source>
</evidence>
<keyword evidence="9" id="KW-0411">Iron-sulfur</keyword>
<dbReference type="InterPro" id="IPR051793">
    <property type="entry name" value="NADH:flavin_oxidoreductase"/>
</dbReference>
<dbReference type="SUPFAM" id="SSF51395">
    <property type="entry name" value="FMN-linked oxidoreductases"/>
    <property type="match status" value="1"/>
</dbReference>
<keyword evidence="7" id="KW-0560">Oxidoreductase</keyword>
<dbReference type="PANTHER" id="PTHR42917">
    <property type="entry name" value="2,4-DIENOYL-COA REDUCTASE"/>
    <property type="match status" value="1"/>
</dbReference>
<organism evidence="12 13">
    <name type="scientific">Paracoccus albicereus</name>
    <dbReference type="NCBI Taxonomy" id="2922394"/>
    <lineage>
        <taxon>Bacteria</taxon>
        <taxon>Pseudomonadati</taxon>
        <taxon>Pseudomonadota</taxon>
        <taxon>Alphaproteobacteria</taxon>
        <taxon>Rhodobacterales</taxon>
        <taxon>Paracoccaceae</taxon>
        <taxon>Paracoccus</taxon>
    </lineage>
</organism>
<evidence type="ECO:0000313" key="13">
    <source>
        <dbReference type="Proteomes" id="UP001203945"/>
    </source>
</evidence>
<evidence type="ECO:0000256" key="6">
    <source>
        <dbReference type="ARBA" id="ARBA00022723"/>
    </source>
</evidence>
<dbReference type="PANTHER" id="PTHR42917:SF2">
    <property type="entry name" value="2,4-DIENOYL-COA REDUCTASE [(2E)-ENOYL-COA-PRODUCING]"/>
    <property type="match status" value="1"/>
</dbReference>
<accession>A0ABT1MQ34</accession>
<evidence type="ECO:0000313" key="12">
    <source>
        <dbReference type="EMBL" id="MCQ0970397.1"/>
    </source>
</evidence>
<dbReference type="InterPro" id="IPR023753">
    <property type="entry name" value="FAD/NAD-binding_dom"/>
</dbReference>
<dbReference type="PRINTS" id="PR00368">
    <property type="entry name" value="FADPNR"/>
</dbReference>
<dbReference type="Gene3D" id="3.40.50.720">
    <property type="entry name" value="NAD(P)-binding Rossmann-like Domain"/>
    <property type="match status" value="1"/>
</dbReference>
<evidence type="ECO:0000256" key="1">
    <source>
        <dbReference type="ARBA" id="ARBA00001917"/>
    </source>
</evidence>
<keyword evidence="4" id="KW-0285">Flavoprotein</keyword>
<sequence>MAQDPLLTPYQLKHLTLRNRIMTTSHEPAYPEDGMPKDRYRLYHRERAQGGVALTMTAGSASVSRDSPPAFNNVLAWRDDVVGWMRALADDCHEAGAAVMIQLTHLGRRTRWDRGDWLPVVAAGPAMEPAHRAYPKVIEDWDIDRIVQDYADAAERMKDAGLDGVEFECYGHLMDQFISPLTNTLDGDYGGSFDNRLRFAMEVLETARKRVGPDFLLGVRYTADEAEPGGISTEDGVEMARRFKSSGLVDFVNIIRGRIHTDAALTDVIPVQGMRSAPHLDFAGYIRSEIGLPTFHAARIPDVATARHAIASGLLDMVGMTRAHMADPHIVRKIVEGREYDIRPCVGATYCLDRIYQGGAALCVHNAATGREETMPHAIVPAERQQRVVVVGAGPAGLEAARVAAERGHRVTVFEAADRPGGQVRLCALSKRRSEMIGIIDWRMAQCAAHDVEFRFNTYAEDADVLACEPDIVIIATGGLPDTAGLVQGDDLTVTAWDILSGDSRPGSNVLLFDAAGDHAALQAAQVLAEAGATVEVMTPDRSFAPEVMGMNLVPYMRALQDKPVTFTVTYRLLGVERDGNTLKARIGSDYMPVSGERRIDQVVVNNGTQPLDELYLSLKPQSRNRGAVDYNALIAGRPQPDIGGNGFALYRIGDAVAGRNIHAAIYDALRLMKDI</sequence>
<dbReference type="SUPFAM" id="SSF51905">
    <property type="entry name" value="FAD/NAD(P)-binding domain"/>
    <property type="match status" value="1"/>
</dbReference>
<evidence type="ECO:0000256" key="5">
    <source>
        <dbReference type="ARBA" id="ARBA00022643"/>
    </source>
</evidence>
<reference evidence="12 13" key="1">
    <citation type="submission" date="2022-03" db="EMBL/GenBank/DDBJ databases">
        <authorList>
            <person name="He Y."/>
        </authorList>
    </citation>
    <scope>NUCLEOTIDE SEQUENCE [LARGE SCALE GENOMIC DNA]</scope>
    <source>
        <strain evidence="12 13">TK19116</strain>
    </source>
</reference>
<comment type="cofactor">
    <cofactor evidence="1">
        <name>FMN</name>
        <dbReference type="ChEBI" id="CHEBI:58210"/>
    </cofactor>
</comment>
<keyword evidence="5" id="KW-0288">FMN</keyword>
<gene>
    <name evidence="12" type="ORF">MLD63_08170</name>
</gene>
<evidence type="ECO:0000256" key="2">
    <source>
        <dbReference type="ARBA" id="ARBA00001966"/>
    </source>
</evidence>
<comment type="caution">
    <text evidence="12">The sequence shown here is derived from an EMBL/GenBank/DDBJ whole genome shotgun (WGS) entry which is preliminary data.</text>
</comment>
<dbReference type="PRINTS" id="PR00411">
    <property type="entry name" value="PNDRDTASEI"/>
</dbReference>
<dbReference type="InterPro" id="IPR013785">
    <property type="entry name" value="Aldolase_TIM"/>
</dbReference>
<dbReference type="Pfam" id="PF00724">
    <property type="entry name" value="Oxidored_FMN"/>
    <property type="match status" value="1"/>
</dbReference>
<dbReference type="RefSeq" id="WP_255329371.1">
    <property type="nucleotide sequence ID" value="NZ_JAKZEU010000002.1"/>
</dbReference>
<comment type="similarity">
    <text evidence="3">In the N-terminal section; belongs to the NADH:flavin oxidoreductase/NADH oxidase family.</text>
</comment>
<comment type="cofactor">
    <cofactor evidence="2">
        <name>[4Fe-4S] cluster</name>
        <dbReference type="ChEBI" id="CHEBI:49883"/>
    </cofactor>
</comment>
<name>A0ABT1MQ34_9RHOB</name>
<dbReference type="Pfam" id="PF07992">
    <property type="entry name" value="Pyr_redox_2"/>
    <property type="match status" value="1"/>
</dbReference>
<dbReference type="InterPro" id="IPR036188">
    <property type="entry name" value="FAD/NAD-bd_sf"/>
</dbReference>
<dbReference type="Proteomes" id="UP001203945">
    <property type="component" value="Unassembled WGS sequence"/>
</dbReference>
<protein>
    <submittedName>
        <fullName evidence="12">NADH:flavin oxidoreductase</fullName>
    </submittedName>
</protein>
<feature type="domain" description="NADH:flavin oxidoreductase/NADH oxidase N-terminal" evidence="10">
    <location>
        <begin position="6"/>
        <end position="339"/>
    </location>
</feature>
<dbReference type="EMBL" id="JAKZEU010000002">
    <property type="protein sequence ID" value="MCQ0970397.1"/>
    <property type="molecule type" value="Genomic_DNA"/>
</dbReference>
<keyword evidence="6" id="KW-0479">Metal-binding</keyword>